<organism evidence="2 3">
    <name type="scientific">Cylindrospermum stagnale PCC 7417</name>
    <dbReference type="NCBI Taxonomy" id="56107"/>
    <lineage>
        <taxon>Bacteria</taxon>
        <taxon>Bacillati</taxon>
        <taxon>Cyanobacteriota</taxon>
        <taxon>Cyanophyceae</taxon>
        <taxon>Nostocales</taxon>
        <taxon>Nostocaceae</taxon>
        <taxon>Cylindrospermum</taxon>
    </lineage>
</organism>
<evidence type="ECO:0000313" key="2">
    <source>
        <dbReference type="EMBL" id="AFZ23971.1"/>
    </source>
</evidence>
<protein>
    <submittedName>
        <fullName evidence="2">Putative ATPase</fullName>
    </submittedName>
</protein>
<dbReference type="InterPro" id="IPR027417">
    <property type="entry name" value="P-loop_NTPase"/>
</dbReference>
<dbReference type="PIRSF" id="PIRSF029347">
    <property type="entry name" value="RecF"/>
    <property type="match status" value="1"/>
</dbReference>
<name>K9WW00_9NOST</name>
<proteinExistence type="predicted"/>
<dbReference type="InterPro" id="IPR014555">
    <property type="entry name" value="RecF-like"/>
</dbReference>
<dbReference type="RefSeq" id="WP_015207227.1">
    <property type="nucleotide sequence ID" value="NC_019757.1"/>
</dbReference>
<dbReference type="Gene3D" id="3.40.50.300">
    <property type="entry name" value="P-loop containing nucleotide triphosphate hydrolases"/>
    <property type="match status" value="2"/>
</dbReference>
<reference evidence="2 3" key="1">
    <citation type="submission" date="2012-06" db="EMBL/GenBank/DDBJ databases">
        <title>Finished chromosome of genome of Cylindrospermum stagnale PCC 7417.</title>
        <authorList>
            <consortium name="US DOE Joint Genome Institute"/>
            <person name="Gugger M."/>
            <person name="Coursin T."/>
            <person name="Rippka R."/>
            <person name="Tandeau De Marsac N."/>
            <person name="Huntemann M."/>
            <person name="Wei C.-L."/>
            <person name="Han J."/>
            <person name="Detter J.C."/>
            <person name="Han C."/>
            <person name="Tapia R."/>
            <person name="Chen A."/>
            <person name="Kyrpides N."/>
            <person name="Mavromatis K."/>
            <person name="Markowitz V."/>
            <person name="Szeto E."/>
            <person name="Ivanova N."/>
            <person name="Pagani I."/>
            <person name="Pati A."/>
            <person name="Goodwin L."/>
            <person name="Nordberg H.P."/>
            <person name="Cantor M.N."/>
            <person name="Hua S.X."/>
            <person name="Woyke T."/>
            <person name="Kerfeld C.A."/>
        </authorList>
    </citation>
    <scope>NUCLEOTIDE SEQUENCE [LARGE SCALE GENOMIC DNA]</scope>
    <source>
        <strain evidence="2 3">PCC 7417</strain>
    </source>
</reference>
<dbReference type="GO" id="GO:0000731">
    <property type="term" value="P:DNA synthesis involved in DNA repair"/>
    <property type="evidence" value="ECO:0007669"/>
    <property type="project" value="TreeGrafter"/>
</dbReference>
<dbReference type="Proteomes" id="UP000010475">
    <property type="component" value="Chromosome"/>
</dbReference>
<dbReference type="EMBL" id="CP003642">
    <property type="protein sequence ID" value="AFZ23971.1"/>
    <property type="molecule type" value="Genomic_DNA"/>
</dbReference>
<dbReference type="PANTHER" id="PTHR32182:SF22">
    <property type="entry name" value="ATP-DEPENDENT ENDONUCLEASE, OLD FAMILY-RELATED"/>
    <property type="match status" value="1"/>
</dbReference>
<dbReference type="PANTHER" id="PTHR32182">
    <property type="entry name" value="DNA REPLICATION AND REPAIR PROTEIN RECF"/>
    <property type="match status" value="1"/>
</dbReference>
<evidence type="ECO:0000313" key="3">
    <source>
        <dbReference type="Proteomes" id="UP000010475"/>
    </source>
</evidence>
<gene>
    <name evidence="2" type="ORF">Cylst_1699</name>
</gene>
<sequence>MNSFKRIKIEGYRRLHNVEIEMRPLTVMIGANGVGKTSLLEIFSLLAASANGQLEPKISELGGLNEIITRDKANKIAIYLIDALDYLKSSSTFDYCLEVTPKGLAYKISLETLTENDYKDYNMRSPQPVTVKYIESHNLDIKYLNPESKKLLTPEWEYNHLETSLSQVPKIYKLPERFRRQLASCTFYGSLNVTPKSPVRLPQQMRPVKLPGANGEDLVSCLYYLRETDPDRFEIIVDTLAAAFPDFERLGFPPVAAGTFAMTWKDKNFSQPIYMHQLSEGTLRFLWLITLLLSPGLTAVTLIDEPEVSLHPELLQLLADVMREASEKTQLIVATHSDRLIRFLKPEEVLICDTTEDGLTTMKWGDSFDLAHWLEDYSLDQIWAMNLIGGRP</sequence>
<keyword evidence="3" id="KW-1185">Reference proteome</keyword>
<dbReference type="SUPFAM" id="SSF52540">
    <property type="entry name" value="P-loop containing nucleoside triphosphate hydrolases"/>
    <property type="match status" value="1"/>
</dbReference>
<dbReference type="HOGENOM" id="CLU_035814_1_1_3"/>
<evidence type="ECO:0000259" key="1">
    <source>
        <dbReference type="Pfam" id="PF13304"/>
    </source>
</evidence>
<dbReference type="eggNOG" id="COG4637">
    <property type="taxonomic scope" value="Bacteria"/>
</dbReference>
<dbReference type="GO" id="GO:0016887">
    <property type="term" value="F:ATP hydrolysis activity"/>
    <property type="evidence" value="ECO:0007669"/>
    <property type="project" value="InterPro"/>
</dbReference>
<dbReference type="GO" id="GO:0005524">
    <property type="term" value="F:ATP binding"/>
    <property type="evidence" value="ECO:0007669"/>
    <property type="project" value="InterPro"/>
</dbReference>
<dbReference type="STRING" id="56107.Cylst_1699"/>
<dbReference type="AlphaFoldDB" id="K9WW00"/>
<dbReference type="GO" id="GO:0006302">
    <property type="term" value="P:double-strand break repair"/>
    <property type="evidence" value="ECO:0007669"/>
    <property type="project" value="TreeGrafter"/>
</dbReference>
<accession>K9WW00</accession>
<dbReference type="KEGG" id="csg:Cylst_1699"/>
<dbReference type="OrthoDB" id="104167at2"/>
<dbReference type="Pfam" id="PF13304">
    <property type="entry name" value="AAA_21"/>
    <property type="match status" value="1"/>
</dbReference>
<dbReference type="PATRIC" id="fig|56107.3.peg.1904"/>
<feature type="domain" description="ATPase AAA-type core" evidence="1">
    <location>
        <begin position="25"/>
        <end position="341"/>
    </location>
</feature>
<dbReference type="InterPro" id="IPR003959">
    <property type="entry name" value="ATPase_AAA_core"/>
</dbReference>